<organism evidence="1">
    <name type="scientific">Haptolina ericina</name>
    <dbReference type="NCBI Taxonomy" id="156174"/>
    <lineage>
        <taxon>Eukaryota</taxon>
        <taxon>Haptista</taxon>
        <taxon>Haptophyta</taxon>
        <taxon>Prymnesiophyceae</taxon>
        <taxon>Prymnesiales</taxon>
        <taxon>Prymnesiaceae</taxon>
        <taxon>Haptolina</taxon>
    </lineage>
</organism>
<protein>
    <submittedName>
        <fullName evidence="1">Uncharacterized protein</fullName>
    </submittedName>
</protein>
<evidence type="ECO:0000313" key="1">
    <source>
        <dbReference type="EMBL" id="CAE0110759.1"/>
    </source>
</evidence>
<name>A0A7S3EVN1_9EUKA</name>
<sequence>MAAKFDGSGTVFKEPKEVYYDGGWKPEHTVHSLYDENAPPAHFKVTEYQVVRNDTQQYTWMITTSVTHPYDITKNAWRASAAECDVTIEGQQLVIVKKGEQFGVVLKLPKSVDLSGTILAEGEEQTLFVTIPKIGATQPPVLINAAVLLDAFGKGPDGTLAAGSKVFNHPSLQNSPELMIPA</sequence>
<reference evidence="1" key="1">
    <citation type="submission" date="2021-01" db="EMBL/GenBank/DDBJ databases">
        <authorList>
            <person name="Corre E."/>
            <person name="Pelletier E."/>
            <person name="Niang G."/>
            <person name="Scheremetjew M."/>
            <person name="Finn R."/>
            <person name="Kale V."/>
            <person name="Holt S."/>
            <person name="Cochrane G."/>
            <person name="Meng A."/>
            <person name="Brown T."/>
            <person name="Cohen L."/>
        </authorList>
    </citation>
    <scope>NUCLEOTIDE SEQUENCE</scope>
    <source>
        <strain evidence="1">CCMP281</strain>
    </source>
</reference>
<proteinExistence type="predicted"/>
<accession>A0A7S3EVN1</accession>
<dbReference type="AlphaFoldDB" id="A0A7S3EVN1"/>
<dbReference type="EMBL" id="HBHX01020463">
    <property type="protein sequence ID" value="CAE0110759.1"/>
    <property type="molecule type" value="Transcribed_RNA"/>
</dbReference>
<gene>
    <name evidence="1" type="ORF">HERI1096_LOCUS11419</name>
</gene>